<dbReference type="Gene3D" id="1.20.5.3310">
    <property type="match status" value="1"/>
</dbReference>
<evidence type="ECO:0000256" key="5">
    <source>
        <dbReference type="ARBA" id="ARBA00022989"/>
    </source>
</evidence>
<gene>
    <name evidence="8" type="ORF">UFOPK1458_00054</name>
</gene>
<keyword evidence="7" id="KW-0472">Membrane</keyword>
<sequence>MFFDFGAGEVIGLAVLAMILIGPEKLPSFAVEAAKYVKKIRDFATSATNELKENLGPGFEDLKPTDLHPKNFIQRQLSGVFDENTSKSSVSTKNKIDPDLL</sequence>
<accession>A0A6J6BED2</accession>
<evidence type="ECO:0000256" key="2">
    <source>
        <dbReference type="ARBA" id="ARBA00022448"/>
    </source>
</evidence>
<dbReference type="InterPro" id="IPR003369">
    <property type="entry name" value="TatA/B/E"/>
</dbReference>
<reference evidence="8" key="1">
    <citation type="submission" date="2020-05" db="EMBL/GenBank/DDBJ databases">
        <authorList>
            <person name="Chiriac C."/>
            <person name="Salcher M."/>
            <person name="Ghai R."/>
            <person name="Kavagutti S V."/>
        </authorList>
    </citation>
    <scope>NUCLEOTIDE SEQUENCE</scope>
</reference>
<protein>
    <submittedName>
        <fullName evidence="8">Unannotated protein</fullName>
    </submittedName>
</protein>
<proteinExistence type="predicted"/>
<dbReference type="EMBL" id="CAEZSQ010000006">
    <property type="protein sequence ID" value="CAB4536749.1"/>
    <property type="molecule type" value="Genomic_DNA"/>
</dbReference>
<name>A0A6J6BED2_9ZZZZ</name>
<keyword evidence="5" id="KW-1133">Transmembrane helix</keyword>
<dbReference type="PRINTS" id="PR01506">
    <property type="entry name" value="TATBPROTEIN"/>
</dbReference>
<evidence type="ECO:0000256" key="7">
    <source>
        <dbReference type="ARBA" id="ARBA00023136"/>
    </source>
</evidence>
<evidence type="ECO:0000256" key="4">
    <source>
        <dbReference type="ARBA" id="ARBA00022927"/>
    </source>
</evidence>
<keyword evidence="4" id="KW-0653">Protein transport</keyword>
<dbReference type="AlphaFoldDB" id="A0A6J6BED2"/>
<evidence type="ECO:0000256" key="3">
    <source>
        <dbReference type="ARBA" id="ARBA00022692"/>
    </source>
</evidence>
<organism evidence="8">
    <name type="scientific">freshwater metagenome</name>
    <dbReference type="NCBI Taxonomy" id="449393"/>
    <lineage>
        <taxon>unclassified sequences</taxon>
        <taxon>metagenomes</taxon>
        <taxon>ecological metagenomes</taxon>
    </lineage>
</organism>
<comment type="subcellular location">
    <subcellularLocation>
        <location evidence="1">Membrane</location>
        <topology evidence="1">Single-pass membrane protein</topology>
    </subcellularLocation>
</comment>
<evidence type="ECO:0000256" key="1">
    <source>
        <dbReference type="ARBA" id="ARBA00004167"/>
    </source>
</evidence>
<dbReference type="Pfam" id="PF02416">
    <property type="entry name" value="TatA_B_E"/>
    <property type="match status" value="1"/>
</dbReference>
<evidence type="ECO:0000256" key="6">
    <source>
        <dbReference type="ARBA" id="ARBA00023010"/>
    </source>
</evidence>
<evidence type="ECO:0000313" key="8">
    <source>
        <dbReference type="EMBL" id="CAB4536749.1"/>
    </source>
</evidence>
<keyword evidence="2" id="KW-0813">Transport</keyword>
<keyword evidence="6" id="KW-0811">Translocation</keyword>
<keyword evidence="3" id="KW-0812">Transmembrane</keyword>